<evidence type="ECO:0000259" key="17">
    <source>
        <dbReference type="PROSITE" id="PS51837"/>
    </source>
</evidence>
<proteinExistence type="inferred from homology"/>
<keyword evidence="4 15" id="KW-0812">Transmembrane</keyword>
<dbReference type="InterPro" id="IPR001828">
    <property type="entry name" value="ANF_lig-bd_rcpt"/>
</dbReference>
<feature type="transmembrane region" description="Helical" evidence="15">
    <location>
        <begin position="886"/>
        <end position="903"/>
    </location>
</feature>
<evidence type="ECO:0000313" key="19">
    <source>
        <dbReference type="Proteomes" id="UP000580250"/>
    </source>
</evidence>
<dbReference type="FunFam" id="3.40.190.10:FF:000010">
    <property type="entry name" value="glutamate receptor ionotropic, NMDA 1 isoform X1"/>
    <property type="match status" value="1"/>
</dbReference>
<feature type="transmembrane region" description="Helical" evidence="15">
    <location>
        <begin position="620"/>
        <end position="638"/>
    </location>
</feature>
<dbReference type="PANTHER" id="PTHR18966">
    <property type="entry name" value="IONOTROPIC GLUTAMATE RECEPTOR"/>
    <property type="match status" value="1"/>
</dbReference>
<dbReference type="SMART" id="SM00714">
    <property type="entry name" value="LITAF"/>
    <property type="match status" value="1"/>
</dbReference>
<dbReference type="GO" id="GO:0045211">
    <property type="term" value="C:postsynaptic membrane"/>
    <property type="evidence" value="ECO:0007669"/>
    <property type="project" value="UniProtKB-SubCell"/>
</dbReference>
<dbReference type="InterPro" id="IPR028082">
    <property type="entry name" value="Peripla_BP_I"/>
</dbReference>
<evidence type="ECO:0000256" key="3">
    <source>
        <dbReference type="ARBA" id="ARBA00022448"/>
    </source>
</evidence>
<dbReference type="SUPFAM" id="SSF53822">
    <property type="entry name" value="Periplasmic binding protein-like I"/>
    <property type="match status" value="1"/>
</dbReference>
<evidence type="ECO:0000256" key="9">
    <source>
        <dbReference type="ARBA" id="ARBA00023170"/>
    </source>
</evidence>
<dbReference type="Pfam" id="PF10601">
    <property type="entry name" value="zf-LITAF-like"/>
    <property type="match status" value="1"/>
</dbReference>
<dbReference type="InterPro" id="IPR006629">
    <property type="entry name" value="LITAF"/>
</dbReference>
<dbReference type="SMART" id="SM00079">
    <property type="entry name" value="PBPe"/>
    <property type="match status" value="1"/>
</dbReference>
<name>A0A6V7YCD4_MELEN</name>
<evidence type="ECO:0000256" key="12">
    <source>
        <dbReference type="ARBA" id="ARBA00023286"/>
    </source>
</evidence>
<dbReference type="Pfam" id="PF00060">
    <property type="entry name" value="Lig_chan"/>
    <property type="match status" value="1"/>
</dbReference>
<feature type="transmembrane region" description="Helical" evidence="15">
    <location>
        <begin position="1007"/>
        <end position="1030"/>
    </location>
</feature>
<evidence type="ECO:0000256" key="6">
    <source>
        <dbReference type="ARBA" id="ARBA00023018"/>
    </source>
</evidence>
<comment type="subcellular location">
    <subcellularLocation>
        <location evidence="1">Membrane</location>
        <topology evidence="1">Multi-pass membrane protein</topology>
    </subcellularLocation>
    <subcellularLocation>
        <location evidence="14">Postsynaptic cell membrane</location>
    </subcellularLocation>
</comment>
<comment type="similarity">
    <text evidence="2">Belongs to the glutamate-gated ion channel (TC 1.A.10.1) family.</text>
</comment>
<keyword evidence="3" id="KW-0813">Transport</keyword>
<dbReference type="Pfam" id="PF01094">
    <property type="entry name" value="ANF_receptor"/>
    <property type="match status" value="1"/>
</dbReference>
<evidence type="ECO:0000256" key="13">
    <source>
        <dbReference type="ARBA" id="ARBA00023303"/>
    </source>
</evidence>
<evidence type="ECO:0000256" key="1">
    <source>
        <dbReference type="ARBA" id="ARBA00004141"/>
    </source>
</evidence>
<evidence type="ECO:0000256" key="11">
    <source>
        <dbReference type="ARBA" id="ARBA00023257"/>
    </source>
</evidence>
<evidence type="ECO:0000256" key="8">
    <source>
        <dbReference type="ARBA" id="ARBA00023136"/>
    </source>
</evidence>
<keyword evidence="7" id="KW-0406">Ion transport</keyword>
<feature type="transmembrane region" description="Helical" evidence="15">
    <location>
        <begin position="695"/>
        <end position="721"/>
    </location>
</feature>
<accession>A0A6V7YCD4</accession>
<evidence type="ECO:0000256" key="14">
    <source>
        <dbReference type="ARBA" id="ARBA00034100"/>
    </source>
</evidence>
<organism evidence="18 19">
    <name type="scientific">Meloidogyne enterolobii</name>
    <name type="common">Root-knot nematode worm</name>
    <name type="synonym">Meloidogyne mayaguensis</name>
    <dbReference type="NCBI Taxonomy" id="390850"/>
    <lineage>
        <taxon>Eukaryota</taxon>
        <taxon>Metazoa</taxon>
        <taxon>Ecdysozoa</taxon>
        <taxon>Nematoda</taxon>
        <taxon>Chromadorea</taxon>
        <taxon>Rhabditida</taxon>
        <taxon>Tylenchina</taxon>
        <taxon>Tylenchomorpha</taxon>
        <taxon>Tylenchoidea</taxon>
        <taxon>Meloidogynidae</taxon>
        <taxon>Meloidogyninae</taxon>
        <taxon>Meloidogyne</taxon>
    </lineage>
</organism>
<evidence type="ECO:0000256" key="10">
    <source>
        <dbReference type="ARBA" id="ARBA00023180"/>
    </source>
</evidence>
<comment type="caution">
    <text evidence="18">The sequence shown here is derived from an EMBL/GenBank/DDBJ whole genome shotgun (WGS) entry which is preliminary data.</text>
</comment>
<dbReference type="PROSITE" id="PS51837">
    <property type="entry name" value="LITAF"/>
    <property type="match status" value="1"/>
</dbReference>
<evidence type="ECO:0000256" key="5">
    <source>
        <dbReference type="ARBA" id="ARBA00022989"/>
    </source>
</evidence>
<dbReference type="InterPro" id="IPR015683">
    <property type="entry name" value="Ionotropic_Glu_rcpt"/>
</dbReference>
<feature type="domain" description="LITAF" evidence="17">
    <location>
        <begin position="969"/>
        <end position="1054"/>
    </location>
</feature>
<keyword evidence="16" id="KW-0732">Signal</keyword>
<dbReference type="Proteomes" id="UP000580250">
    <property type="component" value="Unassembled WGS sequence"/>
</dbReference>
<dbReference type="OrthoDB" id="5984008at2759"/>
<keyword evidence="13" id="KW-0407">Ion channel</keyword>
<feature type="chain" id="PRO_5027905796" description="LITAF domain-containing protein" evidence="16">
    <location>
        <begin position="19"/>
        <end position="1062"/>
    </location>
</feature>
<keyword evidence="9" id="KW-0675">Receptor</keyword>
<evidence type="ECO:0000313" key="18">
    <source>
        <dbReference type="EMBL" id="CAD2209339.1"/>
    </source>
</evidence>
<keyword evidence="8 15" id="KW-0472">Membrane</keyword>
<gene>
    <name evidence="18" type="ORF">MENT_LOCUS63490</name>
</gene>
<dbReference type="Gene3D" id="3.40.190.10">
    <property type="entry name" value="Periplasmic binding protein-like II"/>
    <property type="match status" value="2"/>
</dbReference>
<dbReference type="Gene3D" id="1.10.287.70">
    <property type="match status" value="1"/>
</dbReference>
<sequence length="1062" mass="120683">MFLFFIILIFSTFLLQKASIINKEKVNVLFLYDNQLEENNKNEELLQVKNVIKQVLNEEENNENNKILIDIQLIVWPIERIKNDKNNCREENYGCEPNRLWITQDLVCTRLLNSSSLVVLTQSERADITAFRPIKSTLSAVASALGFYRVPTIGANIKDTEFSRKNLYPTFLRTSPPYSDDAIAMVRVLFHLEYRQIVLITIEADQNGAEFAAALAAHKIHIQAHITLNLGSKSLEELKNNLLEELTEYTANTVLLCAKQSDSEIIFNASTKFTGAGRVWLLSEAASNAKNIPKGALSIRLKQSMISSLRDGLAVAKAGIKSFKQNNSLKFNPPKGCQHSVSEWTNFAEEKLFDELKRQPIYETLSGEQINFNERGDRKGMTYEILNAKEFGGPLVVVGNLNGRGELILDDRAIIWPGGLRRKPSELTLPKHLRVTLVVDPPFVYAFKVDEYSRCSKLQFLNNPTINVEGFQVSGPWFPCEKLENNKKEFYCCSGMAVELLFLISEGSKRINGEEKGEKEEEELIVADNSFSFELKLNDSYGAVLLGEQEGEGFKLTGMIGELDADRADMAIGALSINPERDRFIDFSEPWLYHGIQILERWRPKRSPMESFLQPLKNSLWLSLVIAVFLVAFVVYFLDLKSPFERFYSSGQDPLFEKAEQEERVSIGESLWFSWGVLLNSGVCEKTPRSFSARVLGLAWCGFCMIMVASYTANLAAFLVLDQPERSLSGVNDPRLRNPSANFSLATITHSATYQYFKRHVELSTVFRKMEANNQPNARSAIQALLNGSISAFVWDSVRLEFEAANNCELRTRGALFGRSAYGIGLRKGSAWTPHISQAILRLSENGTLERLEQKWIRSPNKNFRPCFHFEPKAPARLGLRSMRDGLVLVASGILLGAGMSILERKRGKSLQKQKKRQQLARQYAAKWLKLSKRKREGTDSLLLRLSAALCDEKRKQKEEKINKNIFIKTTPMFVPELNFGTKPCNVYCPRCHHFIQTITKPIFGRFALICSFICIFLLLFPCALAPIFLTCFADYEHFCSNEECKHKIGRYRRCFKPKFFV</sequence>
<dbReference type="SUPFAM" id="SSF53850">
    <property type="entry name" value="Periplasmic binding protein-like II"/>
    <property type="match status" value="1"/>
</dbReference>
<evidence type="ECO:0000256" key="15">
    <source>
        <dbReference type="SAM" id="Phobius"/>
    </source>
</evidence>
<keyword evidence="12" id="KW-1071">Ligand-gated ion channel</keyword>
<dbReference type="InterPro" id="IPR019594">
    <property type="entry name" value="Glu/Gly-bd"/>
</dbReference>
<dbReference type="Pfam" id="PF10613">
    <property type="entry name" value="Lig_chan-Glu_bd"/>
    <property type="match status" value="1"/>
</dbReference>
<dbReference type="InterPro" id="IPR001320">
    <property type="entry name" value="Iontro_rcpt_C"/>
</dbReference>
<dbReference type="AlphaFoldDB" id="A0A6V7YCD4"/>
<reference evidence="18 19" key="1">
    <citation type="submission" date="2020-08" db="EMBL/GenBank/DDBJ databases">
        <authorList>
            <person name="Koutsovoulos G."/>
            <person name="Danchin GJ E."/>
        </authorList>
    </citation>
    <scope>NUCLEOTIDE SEQUENCE [LARGE SCALE GENOMIC DNA]</scope>
</reference>
<evidence type="ECO:0000256" key="4">
    <source>
        <dbReference type="ARBA" id="ARBA00022692"/>
    </source>
</evidence>
<protein>
    <recommendedName>
        <fullName evidence="17">LITAF domain-containing protein</fullName>
    </recommendedName>
</protein>
<keyword evidence="5 15" id="KW-1133">Transmembrane helix</keyword>
<evidence type="ECO:0000256" key="7">
    <source>
        <dbReference type="ARBA" id="ARBA00023065"/>
    </source>
</evidence>
<keyword evidence="6" id="KW-0770">Synapse</keyword>
<dbReference type="GO" id="GO:0015276">
    <property type="term" value="F:ligand-gated monoatomic ion channel activity"/>
    <property type="evidence" value="ECO:0007669"/>
    <property type="project" value="InterPro"/>
</dbReference>
<evidence type="ECO:0000256" key="16">
    <source>
        <dbReference type="SAM" id="SignalP"/>
    </source>
</evidence>
<dbReference type="Gene3D" id="3.40.50.2300">
    <property type="match status" value="2"/>
</dbReference>
<dbReference type="EMBL" id="CAJEWN010004133">
    <property type="protein sequence ID" value="CAD2209339.1"/>
    <property type="molecule type" value="Genomic_DNA"/>
</dbReference>
<keyword evidence="11" id="KW-0628">Postsynaptic cell membrane</keyword>
<keyword evidence="10" id="KW-0325">Glycoprotein</keyword>
<feature type="signal peptide" evidence="16">
    <location>
        <begin position="1"/>
        <end position="18"/>
    </location>
</feature>
<evidence type="ECO:0000256" key="2">
    <source>
        <dbReference type="ARBA" id="ARBA00008685"/>
    </source>
</evidence>